<evidence type="ECO:0000313" key="1">
    <source>
        <dbReference type="EMBL" id="KAJ0989962.1"/>
    </source>
</evidence>
<organism evidence="1 2">
    <name type="scientific">Dioscorea zingiberensis</name>
    <dbReference type="NCBI Taxonomy" id="325984"/>
    <lineage>
        <taxon>Eukaryota</taxon>
        <taxon>Viridiplantae</taxon>
        <taxon>Streptophyta</taxon>
        <taxon>Embryophyta</taxon>
        <taxon>Tracheophyta</taxon>
        <taxon>Spermatophyta</taxon>
        <taxon>Magnoliopsida</taxon>
        <taxon>Liliopsida</taxon>
        <taxon>Dioscoreales</taxon>
        <taxon>Dioscoreaceae</taxon>
        <taxon>Dioscorea</taxon>
    </lineage>
</organism>
<gene>
    <name evidence="1" type="ORF">J5N97_008318</name>
</gene>
<dbReference type="OrthoDB" id="1668230at2759"/>
<reference evidence="1" key="1">
    <citation type="submission" date="2021-03" db="EMBL/GenBank/DDBJ databases">
        <authorList>
            <person name="Li Z."/>
            <person name="Yang C."/>
        </authorList>
    </citation>
    <scope>NUCLEOTIDE SEQUENCE</scope>
    <source>
        <strain evidence="1">Dzin_1.0</strain>
        <tissue evidence="1">Leaf</tissue>
    </source>
</reference>
<reference evidence="1" key="2">
    <citation type="journal article" date="2022" name="Hortic Res">
        <title>The genome of Dioscorea zingiberensis sheds light on the biosynthesis, origin and evolution of the medicinally important diosgenin saponins.</title>
        <authorList>
            <person name="Li Y."/>
            <person name="Tan C."/>
            <person name="Li Z."/>
            <person name="Guo J."/>
            <person name="Li S."/>
            <person name="Chen X."/>
            <person name="Wang C."/>
            <person name="Dai X."/>
            <person name="Yang H."/>
            <person name="Song W."/>
            <person name="Hou L."/>
            <person name="Xu J."/>
            <person name="Tong Z."/>
            <person name="Xu A."/>
            <person name="Yuan X."/>
            <person name="Wang W."/>
            <person name="Yang Q."/>
            <person name="Chen L."/>
            <person name="Sun Z."/>
            <person name="Wang K."/>
            <person name="Pan B."/>
            <person name="Chen J."/>
            <person name="Bao Y."/>
            <person name="Liu F."/>
            <person name="Qi X."/>
            <person name="Gang D.R."/>
            <person name="Wen J."/>
            <person name="Li J."/>
        </authorList>
    </citation>
    <scope>NUCLEOTIDE SEQUENCE</scope>
    <source>
        <strain evidence="1">Dzin_1.0</strain>
    </source>
</reference>
<dbReference type="Proteomes" id="UP001085076">
    <property type="component" value="Miscellaneous, Linkage group lg01"/>
</dbReference>
<sequence>MKEVEAAMAVIKATNSEEERKIEDIGKMEKPQDLSDELFHVLQELKKNMIMLQAHEQRKDAVFVVDLDKKLHVFDYLILIASKLVYEGDEPEKLSIIKVASLIEISAKDKTLVLDSKAVVQYMDGLATAGSTNYRRNVKKRFRLWFRSLLRFYSKKARS</sequence>
<accession>A0A9D5DJ46</accession>
<keyword evidence="2" id="KW-1185">Reference proteome</keyword>
<comment type="caution">
    <text evidence="1">The sequence shown here is derived from an EMBL/GenBank/DDBJ whole genome shotgun (WGS) entry which is preliminary data.</text>
</comment>
<evidence type="ECO:0000313" key="2">
    <source>
        <dbReference type="Proteomes" id="UP001085076"/>
    </source>
</evidence>
<proteinExistence type="predicted"/>
<dbReference type="AlphaFoldDB" id="A0A9D5DJ46"/>
<protein>
    <submittedName>
        <fullName evidence="1">Uncharacterized protein</fullName>
    </submittedName>
</protein>
<dbReference type="EMBL" id="JAGGNH010000001">
    <property type="protein sequence ID" value="KAJ0989962.1"/>
    <property type="molecule type" value="Genomic_DNA"/>
</dbReference>
<name>A0A9D5DJ46_9LILI</name>